<comment type="caution">
    <text evidence="1">The sequence shown here is derived from an EMBL/GenBank/DDBJ whole genome shotgun (WGS) entry which is preliminary data.</text>
</comment>
<evidence type="ECO:0000313" key="1">
    <source>
        <dbReference type="EMBL" id="MCP9550013.1"/>
    </source>
</evidence>
<reference evidence="1" key="1">
    <citation type="submission" date="2022-07" db="EMBL/GenBank/DDBJ databases">
        <title>Prevotella copri.</title>
        <authorList>
            <person name="Yang C."/>
        </authorList>
    </citation>
    <scope>NUCLEOTIDE SEQUENCE</scope>
    <source>
        <strain evidence="1">HF1805</strain>
    </source>
</reference>
<evidence type="ECO:0000313" key="2">
    <source>
        <dbReference type="Proteomes" id="UP001205506"/>
    </source>
</evidence>
<proteinExistence type="predicted"/>
<dbReference type="EMBL" id="JANDWU010000021">
    <property type="protein sequence ID" value="MCP9550013.1"/>
    <property type="molecule type" value="Genomic_DNA"/>
</dbReference>
<name>A0AA92TDX0_9BACT</name>
<dbReference type="AlphaFoldDB" id="A0AA92TDX0"/>
<dbReference type="Proteomes" id="UP001205506">
    <property type="component" value="Unassembled WGS sequence"/>
</dbReference>
<sequence>MTKEEILKQVAALKAEFQELWNDIDEHSKEEERVAVVLHNAESIMDKLDSTFEKRTALTAADTTILMIATALQVMRIYLLSKFQEKIKDEDRLAHNDPSIKEKVKEQMQKYKEEHSNWKSKKSQKSYRSWQEIAFTIKVPYDATRHSGEGFHNRSMHGGQHRVKTLGHDPILGWLFGVSNIITDSITICPEYKLGEKKLRIPYIESYYVDMGSNFCWEEQITTWSVFSGSIESIKEDKHRLYAAIFAQGMHLASDQYTKMGLPIPFLSLLDQDKAYELYKEGYDYLDYLYDTQILRRTMKSASQAIFINMLIGAIHKFFYNPQKDQSQEFYNIRTRKVILYSNMIATSSDIVQTAFRSYNGDEEAWKNFDIGGFLVTLYRFITDTRFIMKIKEEFIFQEWDKIIDSKNNIFNI</sequence>
<dbReference type="RefSeq" id="WP_118067370.1">
    <property type="nucleotide sequence ID" value="NZ_JANDWU010000021.1"/>
</dbReference>
<accession>A0AA92TDX0</accession>
<organism evidence="1 2">
    <name type="scientific">Segatella copri</name>
    <dbReference type="NCBI Taxonomy" id="165179"/>
    <lineage>
        <taxon>Bacteria</taxon>
        <taxon>Pseudomonadati</taxon>
        <taxon>Bacteroidota</taxon>
        <taxon>Bacteroidia</taxon>
        <taxon>Bacteroidales</taxon>
        <taxon>Prevotellaceae</taxon>
        <taxon>Segatella</taxon>
    </lineage>
</organism>
<protein>
    <submittedName>
        <fullName evidence="1">Uncharacterized protein</fullName>
    </submittedName>
</protein>
<gene>
    <name evidence="1" type="ORF">NNC68_11080</name>
</gene>